<dbReference type="AlphaFoldDB" id="A0A379CDF7"/>
<dbReference type="RefSeq" id="WP_172460396.1">
    <property type="nucleotide sequence ID" value="NZ_LWIF01000001.1"/>
</dbReference>
<keyword evidence="2" id="KW-1185">Reference proteome</keyword>
<organism evidence="1 2">
    <name type="scientific">Phocoenobacter uteri</name>
    <dbReference type="NCBI Taxonomy" id="146806"/>
    <lineage>
        <taxon>Bacteria</taxon>
        <taxon>Pseudomonadati</taxon>
        <taxon>Pseudomonadota</taxon>
        <taxon>Gammaproteobacteria</taxon>
        <taxon>Pasteurellales</taxon>
        <taxon>Pasteurellaceae</taxon>
        <taxon>Phocoenobacter</taxon>
    </lineage>
</organism>
<dbReference type="Proteomes" id="UP000255417">
    <property type="component" value="Unassembled WGS sequence"/>
</dbReference>
<reference evidence="1 2" key="1">
    <citation type="submission" date="2018-06" db="EMBL/GenBank/DDBJ databases">
        <authorList>
            <consortium name="Pathogen Informatics"/>
            <person name="Doyle S."/>
        </authorList>
    </citation>
    <scope>NUCLEOTIDE SEQUENCE [LARGE SCALE GENOMIC DNA]</scope>
    <source>
        <strain evidence="1 2">NCTC12872</strain>
    </source>
</reference>
<evidence type="ECO:0000313" key="2">
    <source>
        <dbReference type="Proteomes" id="UP000255417"/>
    </source>
</evidence>
<accession>A0A379CDF7</accession>
<sequence>MGFQLRIKDSQQNLQDWFDIVKGKTLVLDTAQHSTAQHTMSYSILFLD</sequence>
<dbReference type="EMBL" id="UGTA01000001">
    <property type="protein sequence ID" value="SUB59786.1"/>
    <property type="molecule type" value="Genomic_DNA"/>
</dbReference>
<evidence type="ECO:0000313" key="1">
    <source>
        <dbReference type="EMBL" id="SUB59786.1"/>
    </source>
</evidence>
<protein>
    <submittedName>
        <fullName evidence="1">Uncharacterized protein</fullName>
    </submittedName>
</protein>
<gene>
    <name evidence="1" type="ORF">NCTC12872_01833</name>
</gene>
<proteinExistence type="predicted"/>
<name>A0A379CDF7_9PAST</name>